<dbReference type="Proteomes" id="UP000821865">
    <property type="component" value="Chromosome 10"/>
</dbReference>
<sequence length="367" mass="41327">MGNDGTNVHEGSQCSYVILALSRRYQPGLKEVSVRPVSNYLVENLHGKENVGRSVADLRRAQRFRLPVAAREQFGVVRSYAENCAGLRLQPGDGIVPELGKITQHVSSGRRNRERIVRSREGAWRVIADSHPQLDDGVVVEHVSQRLGKGRKRVFLHVSGSDWKHFAEPQKHAEVSRGGQLKQGDFSPVLADAHPFAVESQDAGLATQRQKESFHFAEIIERGAHEYIRGKYATQVFVQLLFEQVRAQLQRTQRLLAASTTTLCEEPVPMAELMTRIQRYRTPCESRRVTPGLQKHHHHHHHYHNHLSAPVRKFRSRSASTSVPEGSMEQKLATVSEQLEQARLEPRLEPSLPAPPCPVPACPPTVW</sequence>
<reference evidence="1" key="1">
    <citation type="submission" date="2020-05" db="EMBL/GenBank/DDBJ databases">
        <title>Large-scale comparative analyses of tick genomes elucidate their genetic diversity and vector capacities.</title>
        <authorList>
            <person name="Jia N."/>
            <person name="Wang J."/>
            <person name="Shi W."/>
            <person name="Du L."/>
            <person name="Sun Y."/>
            <person name="Zhan W."/>
            <person name="Jiang J."/>
            <person name="Wang Q."/>
            <person name="Zhang B."/>
            <person name="Ji P."/>
            <person name="Sakyi L.B."/>
            <person name="Cui X."/>
            <person name="Yuan T."/>
            <person name="Jiang B."/>
            <person name="Yang W."/>
            <person name="Lam T.T.-Y."/>
            <person name="Chang Q."/>
            <person name="Ding S."/>
            <person name="Wang X."/>
            <person name="Zhu J."/>
            <person name="Ruan X."/>
            <person name="Zhao L."/>
            <person name="Wei J."/>
            <person name="Que T."/>
            <person name="Du C."/>
            <person name="Cheng J."/>
            <person name="Dai P."/>
            <person name="Han X."/>
            <person name="Huang E."/>
            <person name="Gao Y."/>
            <person name="Liu J."/>
            <person name="Shao H."/>
            <person name="Ye R."/>
            <person name="Li L."/>
            <person name="Wei W."/>
            <person name="Wang X."/>
            <person name="Wang C."/>
            <person name="Yang T."/>
            <person name="Huo Q."/>
            <person name="Li W."/>
            <person name="Guo W."/>
            <person name="Chen H."/>
            <person name="Zhou L."/>
            <person name="Ni X."/>
            <person name="Tian J."/>
            <person name="Zhou Y."/>
            <person name="Sheng Y."/>
            <person name="Liu T."/>
            <person name="Pan Y."/>
            <person name="Xia L."/>
            <person name="Li J."/>
            <person name="Zhao F."/>
            <person name="Cao W."/>
        </authorList>
    </citation>
    <scope>NUCLEOTIDE SEQUENCE</scope>
    <source>
        <strain evidence="1">Dsil-2018</strain>
    </source>
</reference>
<gene>
    <name evidence="1" type="ORF">HPB49_006931</name>
</gene>
<evidence type="ECO:0000313" key="2">
    <source>
        <dbReference type="Proteomes" id="UP000821865"/>
    </source>
</evidence>
<dbReference type="EMBL" id="CM023479">
    <property type="protein sequence ID" value="KAH7973917.1"/>
    <property type="molecule type" value="Genomic_DNA"/>
</dbReference>
<name>A0ACB8DN07_DERSI</name>
<keyword evidence="2" id="KW-1185">Reference proteome</keyword>
<comment type="caution">
    <text evidence="1">The sequence shown here is derived from an EMBL/GenBank/DDBJ whole genome shotgun (WGS) entry which is preliminary data.</text>
</comment>
<evidence type="ECO:0000313" key="1">
    <source>
        <dbReference type="EMBL" id="KAH7973917.1"/>
    </source>
</evidence>
<organism evidence="1 2">
    <name type="scientific">Dermacentor silvarum</name>
    <name type="common">Tick</name>
    <dbReference type="NCBI Taxonomy" id="543639"/>
    <lineage>
        <taxon>Eukaryota</taxon>
        <taxon>Metazoa</taxon>
        <taxon>Ecdysozoa</taxon>
        <taxon>Arthropoda</taxon>
        <taxon>Chelicerata</taxon>
        <taxon>Arachnida</taxon>
        <taxon>Acari</taxon>
        <taxon>Parasitiformes</taxon>
        <taxon>Ixodida</taxon>
        <taxon>Ixodoidea</taxon>
        <taxon>Ixodidae</taxon>
        <taxon>Rhipicephalinae</taxon>
        <taxon>Dermacentor</taxon>
    </lineage>
</organism>
<accession>A0ACB8DN07</accession>
<proteinExistence type="predicted"/>
<protein>
    <submittedName>
        <fullName evidence="1">Uncharacterized protein</fullName>
    </submittedName>
</protein>